<dbReference type="InterPro" id="IPR005123">
    <property type="entry name" value="Oxoglu/Fe-dep_dioxygenase_dom"/>
</dbReference>
<feature type="repeat" description="HEAT" evidence="1">
    <location>
        <begin position="635"/>
        <end position="673"/>
    </location>
</feature>
<keyword evidence="5" id="KW-1185">Reference proteome</keyword>
<evidence type="ECO:0000259" key="3">
    <source>
        <dbReference type="PROSITE" id="PS51471"/>
    </source>
</evidence>
<dbReference type="InterPro" id="IPR011989">
    <property type="entry name" value="ARM-like"/>
</dbReference>
<feature type="domain" description="Fe2OG dioxygenase" evidence="3">
    <location>
        <begin position="1104"/>
        <end position="1216"/>
    </location>
</feature>
<dbReference type="Gene3D" id="1.25.40.10">
    <property type="entry name" value="Tetratricopeptide repeat domain"/>
    <property type="match status" value="1"/>
</dbReference>
<evidence type="ECO:0000313" key="5">
    <source>
        <dbReference type="Proteomes" id="UP001642464"/>
    </source>
</evidence>
<proteinExistence type="predicted"/>
<dbReference type="PANTHER" id="PTHR21467">
    <property type="entry name" value="PROTEIN PHOSPHATASE 4 REGULATORY SUBUNIT 4 PPP4R4"/>
    <property type="match status" value="1"/>
</dbReference>
<protein>
    <submittedName>
        <fullName evidence="4">Serine/threonine-protein phosphatase 4 regulatory subunit 4</fullName>
    </submittedName>
</protein>
<feature type="repeat" description="HEAT" evidence="1">
    <location>
        <begin position="496"/>
        <end position="534"/>
    </location>
</feature>
<dbReference type="PROSITE" id="PS50077">
    <property type="entry name" value="HEAT_REPEAT"/>
    <property type="match status" value="2"/>
</dbReference>
<dbReference type="InterPro" id="IPR027443">
    <property type="entry name" value="IPNS-like_sf"/>
</dbReference>
<gene>
    <name evidence="4" type="ORF">SCF082_LOCUS42471</name>
</gene>
<dbReference type="InterPro" id="IPR039918">
    <property type="entry name" value="PPP4R4"/>
</dbReference>
<evidence type="ECO:0000256" key="1">
    <source>
        <dbReference type="PROSITE-ProRule" id="PRU00103"/>
    </source>
</evidence>
<feature type="region of interest" description="Disordered" evidence="2">
    <location>
        <begin position="178"/>
        <end position="220"/>
    </location>
</feature>
<dbReference type="Pfam" id="PF14226">
    <property type="entry name" value="DIOX_N"/>
    <property type="match status" value="1"/>
</dbReference>
<dbReference type="PANTHER" id="PTHR21467:SF0">
    <property type="entry name" value="SERINE_THREONINE-PROTEIN PHOSPHATASE 4 REGULATORY SUBUNIT 4"/>
    <property type="match status" value="1"/>
</dbReference>
<name>A0ABP0QSD9_9DINO</name>
<dbReference type="InterPro" id="IPR021133">
    <property type="entry name" value="HEAT_type_2"/>
</dbReference>
<dbReference type="Proteomes" id="UP001642464">
    <property type="component" value="Unassembled WGS sequence"/>
</dbReference>
<dbReference type="InterPro" id="IPR016024">
    <property type="entry name" value="ARM-type_fold"/>
</dbReference>
<evidence type="ECO:0000313" key="4">
    <source>
        <dbReference type="EMBL" id="CAK9090021.1"/>
    </source>
</evidence>
<dbReference type="PRINTS" id="PR00682">
    <property type="entry name" value="IPNSYNTHASE"/>
</dbReference>
<accession>A0ABP0QSD9</accession>
<sequence length="1249" mass="139408">MTVIYPPGEEDQFIEALIKDSDDVTKAIADMQPHKAECFSPKDLEMIQYAVETSVRWSKLKSMVVAQVLATTRALGNMAIVYQAQADLRMALETLQRSLDIEVAAYGSEDHLNVAMTLDKIVARTQFNMADCLEKMGDLTTEISSPPKICCSGELRGHRHRHGELRLLTLSLMKHETGGGIRTDLRSNPPRTTRRSTRESGAKLPARETMEEGGRGCNGDENKAAEEELLGDMTSMLFLAHDSVDEVSSLKDKAKDTEEIERLTLPEGMSDADKVKEMVKSEHALQQIALLNLLPRALRQTPGEGQEALLDLALPALGKFLQKEFVNDQVTREEVFRRVTQVCQEVDSVRCRMSLLRTALQFAGKTAEQTTYGHSSHEDRDIINGLIEIVRMVSTPKDSTCRGQLLARVEQDWRARSKALDSTGSRCLASRLCGVLLHGEVISRRSKPQLDSIGQALVTFAKAQAQDVEPDVRASICEQLPLFAVHMEAEHFQAHLLEDYWDLLGDEDFDVRVAAVVAFERIVSDLQQPKFLQEAVPRLIKMVREATEVLFDPVRSYNKVTRLAHTVVKQLGPMIFACRDVINTQLGLENSPLERVLGHYCKLANSEDAQLRLQCAFNFPGILAAVGGNNFAKHLHTAFKHLCGDESEAVRATMAKSIAAVAEILGSQRMVRHVFHLFCKLLQDHAAQVRRALMPRLTKVVSSFRASNASQQTVLYEQMFPALAQFIFPEIHTPLRHDWRFRVQGLDHLCRFGQHLPSRALHDLAVPLLLEEMRRGCVPMRAAALQTLCWLMRHNACTSQEVHLVHDIKSEFCRSKSSAHRALFVQFCEIAAESFPAEFAAKFRLQGAVLDLLEDNVPNVRLAACVRLPNMVSHRLITWETAVERLQGIADADTDRDVKDAAQKSALVLREMDLSKTGHEDRRLPHPRAFGPARMVVATVDVGCFARATSPRVSAVELSAEELATVAAWHKTMTEAGFAMIVNHGLEEDVRDMLRVSKAFFLRSMQDKMKFNHGEYGNSRGGFCAQEAVGRSLNQEQAAAPPDLVESYVINPAKQAQEDHDATVWDHGARYHAKATGLMHTLHRMSALALGKEPGFFDEFHNPPHNILRLAHYPPLPEHVEDGQLRYGAHTDYTGFTILAIEEGEPGQPSGLEVFVNEEWHEVTCPPGALIVNIGDLFSLWTSNKWVSTLHRVRNPPKGSVAASRHRFSLPFFTGPRSDAIIRPIESTDDSSAVQAGAYLQKKLSVTRV</sequence>
<reference evidence="4 5" key="1">
    <citation type="submission" date="2024-02" db="EMBL/GenBank/DDBJ databases">
        <authorList>
            <person name="Chen Y."/>
            <person name="Shah S."/>
            <person name="Dougan E. K."/>
            <person name="Thang M."/>
            <person name="Chan C."/>
        </authorList>
    </citation>
    <scope>NUCLEOTIDE SEQUENCE [LARGE SCALE GENOMIC DNA]</scope>
</reference>
<dbReference type="InterPro" id="IPR044861">
    <property type="entry name" value="IPNS-like_FE2OG_OXY"/>
</dbReference>
<dbReference type="InterPro" id="IPR011990">
    <property type="entry name" value="TPR-like_helical_dom_sf"/>
</dbReference>
<dbReference type="Pfam" id="PF03171">
    <property type="entry name" value="2OG-FeII_Oxy"/>
    <property type="match status" value="1"/>
</dbReference>
<evidence type="ECO:0000256" key="2">
    <source>
        <dbReference type="SAM" id="MobiDB-lite"/>
    </source>
</evidence>
<feature type="compositionally biased region" description="Basic and acidic residues" evidence="2">
    <location>
        <begin position="196"/>
        <end position="220"/>
    </location>
</feature>
<dbReference type="EMBL" id="CAXAMM010039921">
    <property type="protein sequence ID" value="CAK9090021.1"/>
    <property type="molecule type" value="Genomic_DNA"/>
</dbReference>
<dbReference type="InterPro" id="IPR026992">
    <property type="entry name" value="DIOX_N"/>
</dbReference>
<dbReference type="PROSITE" id="PS51471">
    <property type="entry name" value="FE2OG_OXY"/>
    <property type="match status" value="1"/>
</dbReference>
<dbReference type="SUPFAM" id="SSF48371">
    <property type="entry name" value="ARM repeat"/>
    <property type="match status" value="1"/>
</dbReference>
<dbReference type="Gene3D" id="2.60.120.330">
    <property type="entry name" value="B-lactam Antibiotic, Isopenicillin N Synthase, Chain"/>
    <property type="match status" value="1"/>
</dbReference>
<dbReference type="SUPFAM" id="SSF51197">
    <property type="entry name" value="Clavaminate synthase-like"/>
    <property type="match status" value="1"/>
</dbReference>
<organism evidence="4 5">
    <name type="scientific">Durusdinium trenchii</name>
    <dbReference type="NCBI Taxonomy" id="1381693"/>
    <lineage>
        <taxon>Eukaryota</taxon>
        <taxon>Sar</taxon>
        <taxon>Alveolata</taxon>
        <taxon>Dinophyceae</taxon>
        <taxon>Suessiales</taxon>
        <taxon>Symbiodiniaceae</taxon>
        <taxon>Durusdinium</taxon>
    </lineage>
</organism>
<comment type="caution">
    <text evidence="4">The sequence shown here is derived from an EMBL/GenBank/DDBJ whole genome shotgun (WGS) entry which is preliminary data.</text>
</comment>
<dbReference type="Gene3D" id="1.25.10.10">
    <property type="entry name" value="Leucine-rich Repeat Variant"/>
    <property type="match status" value="1"/>
</dbReference>